<protein>
    <submittedName>
        <fullName evidence="2">Uncharacterized protein</fullName>
    </submittedName>
</protein>
<dbReference type="EMBL" id="FQYP01000010">
    <property type="protein sequence ID" value="SHJ55074.1"/>
    <property type="molecule type" value="Genomic_DNA"/>
</dbReference>
<accession>A0A1M6K820</accession>
<keyword evidence="1" id="KW-1133">Transmembrane helix</keyword>
<evidence type="ECO:0000313" key="2">
    <source>
        <dbReference type="EMBL" id="SHJ55074.1"/>
    </source>
</evidence>
<proteinExistence type="predicted"/>
<keyword evidence="1" id="KW-0812">Transmembrane</keyword>
<feature type="transmembrane region" description="Helical" evidence="1">
    <location>
        <begin position="175"/>
        <end position="197"/>
    </location>
</feature>
<dbReference type="AlphaFoldDB" id="A0A1M6K820"/>
<sequence length="202" mass="23015">MRLTDEQERKIIEVLDKDGLKIKSLSDDILDHLCCVVEIRIKKGEPFEMALQKALMELAPNGLNEIEQKTIFLLNYKRILMMKRLMYLIGFVGAFTLTGGITFKVLHYPYANMLFTVGFLLLLFVFLPLYTFDKFKLAIARSLSERLKIIMGCVSGTVIGLSGLFKFLHWQGASVLLLAGAFIFATGYLPFLFFTMYKKSVS</sequence>
<gene>
    <name evidence="2" type="ORF">SAMN04488508_110123</name>
</gene>
<dbReference type="STRING" id="570521.SAMN04488508_110123"/>
<evidence type="ECO:0000313" key="3">
    <source>
        <dbReference type="Proteomes" id="UP000184432"/>
    </source>
</evidence>
<feature type="transmembrane region" description="Helical" evidence="1">
    <location>
        <begin position="109"/>
        <end position="129"/>
    </location>
</feature>
<feature type="transmembrane region" description="Helical" evidence="1">
    <location>
        <begin position="85"/>
        <end position="103"/>
    </location>
</feature>
<evidence type="ECO:0000256" key="1">
    <source>
        <dbReference type="SAM" id="Phobius"/>
    </source>
</evidence>
<dbReference type="RefSeq" id="WP_073320608.1">
    <property type="nucleotide sequence ID" value="NZ_FQYP01000010.1"/>
</dbReference>
<keyword evidence="1" id="KW-0472">Membrane</keyword>
<name>A0A1M6K820_9FLAO</name>
<keyword evidence="3" id="KW-1185">Reference proteome</keyword>
<dbReference type="OrthoDB" id="1134798at2"/>
<reference evidence="3" key="1">
    <citation type="submission" date="2016-11" db="EMBL/GenBank/DDBJ databases">
        <authorList>
            <person name="Varghese N."/>
            <person name="Submissions S."/>
        </authorList>
    </citation>
    <scope>NUCLEOTIDE SEQUENCE [LARGE SCALE GENOMIC DNA]</scope>
    <source>
        <strain evidence="3">DSM 22623</strain>
    </source>
</reference>
<feature type="transmembrane region" description="Helical" evidence="1">
    <location>
        <begin position="149"/>
        <end position="169"/>
    </location>
</feature>
<organism evidence="2 3">
    <name type="scientific">Aquimarina spongiae</name>
    <dbReference type="NCBI Taxonomy" id="570521"/>
    <lineage>
        <taxon>Bacteria</taxon>
        <taxon>Pseudomonadati</taxon>
        <taxon>Bacteroidota</taxon>
        <taxon>Flavobacteriia</taxon>
        <taxon>Flavobacteriales</taxon>
        <taxon>Flavobacteriaceae</taxon>
        <taxon>Aquimarina</taxon>
    </lineage>
</organism>
<dbReference type="Proteomes" id="UP000184432">
    <property type="component" value="Unassembled WGS sequence"/>
</dbReference>